<keyword evidence="4" id="KW-0805">Transcription regulation</keyword>
<dbReference type="GO" id="GO:0000122">
    <property type="term" value="P:negative regulation of transcription by RNA polymerase II"/>
    <property type="evidence" value="ECO:0007669"/>
    <property type="project" value="InterPro"/>
</dbReference>
<evidence type="ECO:0000256" key="4">
    <source>
        <dbReference type="ARBA" id="ARBA00023015"/>
    </source>
</evidence>
<dbReference type="Proteomes" id="UP000192578">
    <property type="component" value="Unassembled WGS sequence"/>
</dbReference>
<feature type="region of interest" description="Disordered" evidence="8">
    <location>
        <begin position="305"/>
        <end position="331"/>
    </location>
</feature>
<organism evidence="9 10">
    <name type="scientific">Hypsibius exemplaris</name>
    <name type="common">Freshwater tardigrade</name>
    <dbReference type="NCBI Taxonomy" id="2072580"/>
    <lineage>
        <taxon>Eukaryota</taxon>
        <taxon>Metazoa</taxon>
        <taxon>Ecdysozoa</taxon>
        <taxon>Tardigrada</taxon>
        <taxon>Eutardigrada</taxon>
        <taxon>Parachela</taxon>
        <taxon>Hypsibioidea</taxon>
        <taxon>Hypsibiidae</taxon>
        <taxon>Hypsibius</taxon>
    </lineage>
</organism>
<sequence>MSGDFSTTDETQDSSRDDGGGGGGGTSHSNVVVGNAGSGTLTSGGGSVGGGSSGSGAATRSVSAAAAVTSSSTYILRSSTSAKGHHQRHPNFSSNGSSQGKANFRRGENHHQHHQRRPISSSEAENRLPPQPAKEGSSSPRGGRPREGGAKSPSSKSDSGLSTHQPRRRTRLNRGKWRPYHTLTFEEKKERDAAETQRAEERRNQPTHLGYPPAPYNTTQFLMADHRCEYGTSSDGVDVPSSDESSTAEEDWGLGGSYSMDRGYDQEYEKILQEQLAGMSRSELISHVLTTEKEKTKLEHRLRALEREQRPPGPVDDEVEGDVDVTMDVVG</sequence>
<keyword evidence="10" id="KW-1185">Reference proteome</keyword>
<feature type="compositionally biased region" description="Acidic residues" evidence="8">
    <location>
        <begin position="315"/>
        <end position="325"/>
    </location>
</feature>
<dbReference type="GO" id="GO:0097322">
    <property type="term" value="F:7SK snRNA binding"/>
    <property type="evidence" value="ECO:0007669"/>
    <property type="project" value="TreeGrafter"/>
</dbReference>
<dbReference type="GO" id="GO:0004861">
    <property type="term" value="F:cyclin-dependent protein serine/threonine kinase inhibitor activity"/>
    <property type="evidence" value="ECO:0007669"/>
    <property type="project" value="InterPro"/>
</dbReference>
<evidence type="ECO:0000256" key="5">
    <source>
        <dbReference type="ARBA" id="ARBA00023054"/>
    </source>
</evidence>
<evidence type="ECO:0000313" key="9">
    <source>
        <dbReference type="EMBL" id="OQV16679.1"/>
    </source>
</evidence>
<dbReference type="EMBL" id="MTYJ01000071">
    <property type="protein sequence ID" value="OQV16679.1"/>
    <property type="molecule type" value="Genomic_DNA"/>
</dbReference>
<comment type="subcellular location">
    <subcellularLocation>
        <location evidence="1">Nucleus</location>
    </subcellularLocation>
</comment>
<feature type="compositionally biased region" description="Gly residues" evidence="8">
    <location>
        <begin position="42"/>
        <end position="54"/>
    </location>
</feature>
<evidence type="ECO:0000256" key="7">
    <source>
        <dbReference type="ARBA" id="ARBA00023242"/>
    </source>
</evidence>
<evidence type="ECO:0000256" key="8">
    <source>
        <dbReference type="SAM" id="MobiDB-lite"/>
    </source>
</evidence>
<evidence type="ECO:0000256" key="1">
    <source>
        <dbReference type="ARBA" id="ARBA00004123"/>
    </source>
</evidence>
<dbReference type="Pfam" id="PF15313">
    <property type="entry name" value="HEXIM"/>
    <property type="match status" value="1"/>
</dbReference>
<dbReference type="PANTHER" id="PTHR13469">
    <property type="entry name" value="HEXAMETHYLENE BISACETAMIDE INDUCIBLE 1"/>
    <property type="match status" value="1"/>
</dbReference>
<evidence type="ECO:0000256" key="2">
    <source>
        <dbReference type="ARBA" id="ARBA00008409"/>
    </source>
</evidence>
<feature type="compositionally biased region" description="Basic residues" evidence="8">
    <location>
        <begin position="165"/>
        <end position="179"/>
    </location>
</feature>
<comment type="similarity">
    <text evidence="2">Belongs to the HEXIM family.</text>
</comment>
<feature type="compositionally biased region" description="Low complexity" evidence="8">
    <location>
        <begin position="152"/>
        <end position="162"/>
    </location>
</feature>
<dbReference type="PANTHER" id="PTHR13469:SF8">
    <property type="entry name" value="HEXIM P-TEFB COMPLEX SUBUNIT 1"/>
    <property type="match status" value="1"/>
</dbReference>
<evidence type="ECO:0008006" key="11">
    <source>
        <dbReference type="Google" id="ProtNLM"/>
    </source>
</evidence>
<accession>A0A1W0WNB7</accession>
<feature type="compositionally biased region" description="Polar residues" evidence="8">
    <location>
        <begin position="90"/>
        <end position="101"/>
    </location>
</feature>
<dbReference type="OrthoDB" id="10058500at2759"/>
<keyword evidence="5" id="KW-0175">Coiled coil</keyword>
<dbReference type="InterPro" id="IPR024872">
    <property type="entry name" value="HEXIM"/>
</dbReference>
<reference evidence="10" key="1">
    <citation type="submission" date="2017-01" db="EMBL/GenBank/DDBJ databases">
        <title>Comparative genomics of anhydrobiosis in the tardigrade Hypsibius dujardini.</title>
        <authorList>
            <person name="Yoshida Y."/>
            <person name="Koutsovoulos G."/>
            <person name="Laetsch D."/>
            <person name="Stevens L."/>
            <person name="Kumar S."/>
            <person name="Horikawa D."/>
            <person name="Ishino K."/>
            <person name="Komine S."/>
            <person name="Tomita M."/>
            <person name="Blaxter M."/>
            <person name="Arakawa K."/>
        </authorList>
    </citation>
    <scope>NUCLEOTIDE SEQUENCE [LARGE SCALE GENOMIC DNA]</scope>
    <source>
        <strain evidence="10">Z151</strain>
    </source>
</reference>
<dbReference type="GO" id="GO:0005737">
    <property type="term" value="C:cytoplasm"/>
    <property type="evidence" value="ECO:0007669"/>
    <property type="project" value="InterPro"/>
</dbReference>
<dbReference type="GO" id="GO:0005654">
    <property type="term" value="C:nucleoplasm"/>
    <property type="evidence" value="ECO:0007669"/>
    <property type="project" value="TreeGrafter"/>
</dbReference>
<evidence type="ECO:0000256" key="6">
    <source>
        <dbReference type="ARBA" id="ARBA00023163"/>
    </source>
</evidence>
<dbReference type="PRINTS" id="PR02094">
    <property type="entry name" value="HEXIMFAMILY"/>
</dbReference>
<protein>
    <recommendedName>
        <fullName evidence="11">Protein HEXIM</fullName>
    </recommendedName>
</protein>
<evidence type="ECO:0000256" key="3">
    <source>
        <dbReference type="ARBA" id="ARBA00022491"/>
    </source>
</evidence>
<keyword evidence="7" id="KW-0539">Nucleus</keyword>
<feature type="compositionally biased region" description="Basic and acidic residues" evidence="8">
    <location>
        <begin position="184"/>
        <end position="204"/>
    </location>
</feature>
<proteinExistence type="inferred from homology"/>
<name>A0A1W0WNB7_HYPEX</name>
<evidence type="ECO:0000313" key="10">
    <source>
        <dbReference type="Proteomes" id="UP000192578"/>
    </source>
</evidence>
<gene>
    <name evidence="9" type="ORF">BV898_09190</name>
</gene>
<feature type="compositionally biased region" description="Low complexity" evidence="8">
    <location>
        <begin position="55"/>
        <end position="81"/>
    </location>
</feature>
<comment type="caution">
    <text evidence="9">The sequence shown here is derived from an EMBL/GenBank/DDBJ whole genome shotgun (WGS) entry which is preliminary data.</text>
</comment>
<feature type="region of interest" description="Disordered" evidence="8">
    <location>
        <begin position="230"/>
        <end position="258"/>
    </location>
</feature>
<dbReference type="Gene3D" id="6.10.250.2910">
    <property type="match status" value="1"/>
</dbReference>
<keyword evidence="6" id="KW-0804">Transcription</keyword>
<dbReference type="AlphaFoldDB" id="A0A1W0WNB7"/>
<feature type="region of interest" description="Disordered" evidence="8">
    <location>
        <begin position="1"/>
        <end position="217"/>
    </location>
</feature>
<keyword evidence="3" id="KW-0678">Repressor</keyword>